<reference evidence="1 2" key="1">
    <citation type="submission" date="2019-04" db="EMBL/GenBank/DDBJ databases">
        <title>Genomic characterization of Staphylococcus petrasii strains.</title>
        <authorList>
            <person name="Vrbovska V."/>
            <person name="Kovarovic V."/>
            <person name="Maslanova I."/>
            <person name="Indrakova A."/>
            <person name="Petras P."/>
            <person name="Sedo O."/>
            <person name="Svec P."/>
            <person name="Fisarova L."/>
            <person name="Sedlacek I."/>
            <person name="Doskar J."/>
            <person name="Pantucek R."/>
        </authorList>
    </citation>
    <scope>NUCLEOTIDE SEQUENCE [LARGE SCALE GENOMIC DNA]</scope>
    <source>
        <strain evidence="1 2">CCM 8529</strain>
    </source>
</reference>
<organism evidence="1 2">
    <name type="scientific">Staphylococcus pragensis</name>
    <dbReference type="NCBI Taxonomy" id="1611836"/>
    <lineage>
        <taxon>Bacteria</taxon>
        <taxon>Bacillati</taxon>
        <taxon>Bacillota</taxon>
        <taxon>Bacilli</taxon>
        <taxon>Bacillales</taxon>
        <taxon>Staphylococcaceae</taxon>
        <taxon>Staphylococcus</taxon>
    </lineage>
</organism>
<evidence type="ECO:0000313" key="2">
    <source>
        <dbReference type="Proteomes" id="UP000297459"/>
    </source>
</evidence>
<keyword evidence="2" id="KW-1185">Reference proteome</keyword>
<comment type="caution">
    <text evidence="1">The sequence shown here is derived from an EMBL/GenBank/DDBJ whole genome shotgun (WGS) entry which is preliminary data.</text>
</comment>
<accession>A0A4Z1B234</accession>
<dbReference type="AlphaFoldDB" id="A0A4Z1B234"/>
<evidence type="ECO:0000313" key="1">
    <source>
        <dbReference type="EMBL" id="TGN27443.1"/>
    </source>
</evidence>
<dbReference type="EMBL" id="SRPJ01000002">
    <property type="protein sequence ID" value="TGN27443.1"/>
    <property type="molecule type" value="Genomic_DNA"/>
</dbReference>
<sequence length="534" mass="61570">MWSKLNEDEKLKYQKLITNFASLSEAFSQKSEDTDTNVAPIVNSKFQETVFQKSFGAIGEDIANTSYDASLLLDEEHKYLVGIKSFGINSGDQKIAQFKKNSQYDNWGSILNKISENAKASKSKQEADDKNEKLYYELATKIAILRNKRIASSKEQIKGFKGTDKDVESIYHVLMPSRKGEEPKIHVGETPYTSINIDNIKIHGATNLSNPTNFKFSDDIHDYKYTSADSQLLMSFKNKDIVVETWDVNYIKDPFEVFENLNEQLSYKDKISNDLADQVESTVSWIIYNENGKVEENSGFNGFNGGPKLSKANNSREKRIARLIEKYGKHLTKNQLTKIEKDLKSILLNEWKTNEEKEEMKTIRSNLMEYIETIDNTKLEKEVQKIIFRPLSEMYIPIPNSKQFHNSFPDFFGENIGRFQPQPNSNKLLLPKEERVFKLEFLSSKNTIEAYINQDNGKSIQSYKDQQILGEWILRGVFQLKPREILTKQKLIDVGINGIRLYKFKDSTRGIGIDFIWIDEENPPKDAIGWIAKQ</sequence>
<name>A0A4Z1B234_9STAP</name>
<dbReference type="RefSeq" id="WP_126565531.1">
    <property type="nucleotide sequence ID" value="NZ_BMCY01000002.1"/>
</dbReference>
<proteinExistence type="predicted"/>
<protein>
    <submittedName>
        <fullName evidence="1">Uncharacterized protein</fullName>
    </submittedName>
</protein>
<gene>
    <name evidence="1" type="ORF">E2558_06250</name>
</gene>
<dbReference type="Proteomes" id="UP000297459">
    <property type="component" value="Unassembled WGS sequence"/>
</dbReference>